<dbReference type="AlphaFoldDB" id="A0A6L6Q7V4"/>
<dbReference type="RefSeq" id="WP_155441904.1">
    <property type="nucleotide sequence ID" value="NZ_WNLA01000026.1"/>
</dbReference>
<feature type="chain" id="PRO_5026904317" description="Outer membrane beta-barrel protein" evidence="1">
    <location>
        <begin position="22"/>
        <end position="296"/>
    </location>
</feature>
<evidence type="ECO:0000313" key="2">
    <source>
        <dbReference type="EMBL" id="MTW05554.1"/>
    </source>
</evidence>
<evidence type="ECO:0000313" key="3">
    <source>
        <dbReference type="Proteomes" id="UP000484015"/>
    </source>
</evidence>
<protein>
    <recommendedName>
        <fullName evidence="4">Outer membrane beta-barrel protein</fullName>
    </recommendedName>
</protein>
<name>A0A6L6Q7V4_9BURK</name>
<feature type="signal peptide" evidence="1">
    <location>
        <begin position="1"/>
        <end position="21"/>
    </location>
</feature>
<proteinExistence type="predicted"/>
<dbReference type="InterPro" id="IPR046603">
    <property type="entry name" value="DUF6662"/>
</dbReference>
<dbReference type="OrthoDB" id="3078733at2"/>
<dbReference type="Proteomes" id="UP000484015">
    <property type="component" value="Unassembled WGS sequence"/>
</dbReference>
<keyword evidence="3" id="KW-1185">Reference proteome</keyword>
<evidence type="ECO:0008006" key="4">
    <source>
        <dbReference type="Google" id="ProtNLM"/>
    </source>
</evidence>
<comment type="caution">
    <text evidence="2">The sequence shown here is derived from an EMBL/GenBank/DDBJ whole genome shotgun (WGS) entry which is preliminary data.</text>
</comment>
<organism evidence="2 3">
    <name type="scientific">Pseudoduganella ginsengisoli</name>
    <dbReference type="NCBI Taxonomy" id="1462440"/>
    <lineage>
        <taxon>Bacteria</taxon>
        <taxon>Pseudomonadati</taxon>
        <taxon>Pseudomonadota</taxon>
        <taxon>Betaproteobacteria</taxon>
        <taxon>Burkholderiales</taxon>
        <taxon>Oxalobacteraceae</taxon>
        <taxon>Telluria group</taxon>
        <taxon>Pseudoduganella</taxon>
    </lineage>
</organism>
<dbReference type="EMBL" id="WNLA01000026">
    <property type="protein sequence ID" value="MTW05554.1"/>
    <property type="molecule type" value="Genomic_DNA"/>
</dbReference>
<accession>A0A6L6Q7V4</accession>
<keyword evidence="1" id="KW-0732">Signal</keyword>
<reference evidence="2 3" key="1">
    <citation type="submission" date="2019-11" db="EMBL/GenBank/DDBJ databases">
        <title>Type strains purchased from KCTC, JCM and DSMZ.</title>
        <authorList>
            <person name="Lu H."/>
        </authorList>
    </citation>
    <scope>NUCLEOTIDE SEQUENCE [LARGE SCALE GENOMIC DNA]</scope>
    <source>
        <strain evidence="2 3">KCTC 42409</strain>
    </source>
</reference>
<sequence>MTFRRTLVCLALLTLASSAHADENLFGYVRGAEVLPKGQAEFYQWFTQRSDKGAGHYRATDSKTEIEYGVTDRFQVSAELNGLALHTSGLTIDGYLPKEKHNGLRLQGVEVAAKYNFLSPAKDDFGLSGYMSIEYGRLDVHSGQKKREFEVEAQLQAQKYFMEGELTWVGNIGLRAAHEKRAPIAGLPEGFDWPTEPEMEISTKLGTGLSYRFAPGWYIGCEAMLEHEYETEVGLERWSAFAGPSLHYGGKQWWATVTYFHQLRGGGEQYEGQTNTRLHLIEKTKNEIRVKIGYNF</sequence>
<gene>
    <name evidence="2" type="ORF">GM668_26085</name>
</gene>
<evidence type="ECO:0000256" key="1">
    <source>
        <dbReference type="SAM" id="SignalP"/>
    </source>
</evidence>
<dbReference type="Pfam" id="PF20367">
    <property type="entry name" value="DUF6662"/>
    <property type="match status" value="1"/>
</dbReference>